<dbReference type="PANTHER" id="PTHR43108">
    <property type="entry name" value="N-ACETYLGLUCOSAMINE-6-SULFATASE FAMILY MEMBER"/>
    <property type="match status" value="1"/>
</dbReference>
<name>A0AAD6GR22_9EURO</name>
<dbReference type="SUPFAM" id="SSF53649">
    <property type="entry name" value="Alkaline phosphatase-like"/>
    <property type="match status" value="1"/>
</dbReference>
<feature type="chain" id="PRO_5042118691" evidence="2">
    <location>
        <begin position="23"/>
        <end position="418"/>
    </location>
</feature>
<organism evidence="4 5">
    <name type="scientific">Penicillium hetheringtonii</name>
    <dbReference type="NCBI Taxonomy" id="911720"/>
    <lineage>
        <taxon>Eukaryota</taxon>
        <taxon>Fungi</taxon>
        <taxon>Dikarya</taxon>
        <taxon>Ascomycota</taxon>
        <taxon>Pezizomycotina</taxon>
        <taxon>Eurotiomycetes</taxon>
        <taxon>Eurotiomycetidae</taxon>
        <taxon>Eurotiales</taxon>
        <taxon>Aspergillaceae</taxon>
        <taxon>Penicillium</taxon>
    </lineage>
</organism>
<keyword evidence="2" id="KW-0732">Signal</keyword>
<comment type="similarity">
    <text evidence="1">Belongs to the sulfatase family.</text>
</comment>
<dbReference type="AlphaFoldDB" id="A0AAD6GR22"/>
<proteinExistence type="inferred from homology"/>
<evidence type="ECO:0000313" key="5">
    <source>
        <dbReference type="Proteomes" id="UP001216150"/>
    </source>
</evidence>
<dbReference type="Gene3D" id="3.40.720.10">
    <property type="entry name" value="Alkaline Phosphatase, subunit A"/>
    <property type="match status" value="1"/>
</dbReference>
<dbReference type="PANTHER" id="PTHR43108:SF8">
    <property type="entry name" value="SD21168P"/>
    <property type="match status" value="1"/>
</dbReference>
<dbReference type="InterPro" id="IPR017850">
    <property type="entry name" value="Alkaline_phosphatase_core_sf"/>
</dbReference>
<protein>
    <submittedName>
        <fullName evidence="4">Arylsulfatase</fullName>
    </submittedName>
</protein>
<dbReference type="InterPro" id="IPR000917">
    <property type="entry name" value="Sulfatase_N"/>
</dbReference>
<feature type="domain" description="Sulfatase N-terminal" evidence="3">
    <location>
        <begin position="100"/>
        <end position="268"/>
    </location>
</feature>
<evidence type="ECO:0000259" key="3">
    <source>
        <dbReference type="Pfam" id="PF00884"/>
    </source>
</evidence>
<comment type="caution">
    <text evidence="4">The sequence shown here is derived from an EMBL/GenBank/DDBJ whole genome shotgun (WGS) entry which is preliminary data.</text>
</comment>
<dbReference type="GO" id="GO:0005539">
    <property type="term" value="F:glycosaminoglycan binding"/>
    <property type="evidence" value="ECO:0007669"/>
    <property type="project" value="TreeGrafter"/>
</dbReference>
<evidence type="ECO:0000313" key="4">
    <source>
        <dbReference type="EMBL" id="KAJ5579276.1"/>
    </source>
</evidence>
<accession>A0AAD6GR22</accession>
<dbReference type="Proteomes" id="UP001216150">
    <property type="component" value="Unassembled WGS sequence"/>
</dbReference>
<dbReference type="EMBL" id="JAQJAC010000007">
    <property type="protein sequence ID" value="KAJ5579276.1"/>
    <property type="molecule type" value="Genomic_DNA"/>
</dbReference>
<sequence>MKGYLILSHLAIALSIAQKAFALGFDEQQQQPLRIETENEQPVAKPNIIFILVDDQDSLLRLDLVYAKSEQAPDAAGDILPESLCHYGNLLSIKSQPFDRYEGQYTTDILKEKSLRFLDSAISHEDPLFLTIAPVAPHSNVLSNGPLVPGADLSFSASNISGKAKTSFRGCQDSPQRLRALQPVDELISEITDVLNEKSILDNTYIIYTSDNGYHIGQHRLQAGKECGFEEDIRVTFIIRGPGILPNYEETAVTTHIDIAPTIFDIAGLPLRSDFDGTPIPLKHELNSSDPLRHEHVTVEFWGIAIPEGKFNTLEDYGELDDRELLGVSLEKVVHRLDALLLVLQSCQKQNCIRPWDVLHPEGKVNTLKDALHEKYDDFYQVQSKVSYSRCEYGYIPDAEGPHTGLTYRDGVEWHQWV</sequence>
<evidence type="ECO:0000256" key="1">
    <source>
        <dbReference type="ARBA" id="ARBA00008779"/>
    </source>
</evidence>
<dbReference type="GO" id="GO:0008449">
    <property type="term" value="F:N-acetylglucosamine-6-sulfatase activity"/>
    <property type="evidence" value="ECO:0007669"/>
    <property type="project" value="TreeGrafter"/>
</dbReference>
<reference evidence="4 5" key="1">
    <citation type="journal article" date="2023" name="IMA Fungus">
        <title>Comparative genomic study of the Penicillium genus elucidates a diverse pangenome and 15 lateral gene transfer events.</title>
        <authorList>
            <person name="Petersen C."/>
            <person name="Sorensen T."/>
            <person name="Nielsen M.R."/>
            <person name="Sondergaard T.E."/>
            <person name="Sorensen J.L."/>
            <person name="Fitzpatrick D.A."/>
            <person name="Frisvad J.C."/>
            <person name="Nielsen K.L."/>
        </authorList>
    </citation>
    <scope>NUCLEOTIDE SEQUENCE [LARGE SCALE GENOMIC DNA]</scope>
    <source>
        <strain evidence="4 5">IBT 29057</strain>
    </source>
</reference>
<evidence type="ECO:0000256" key="2">
    <source>
        <dbReference type="SAM" id="SignalP"/>
    </source>
</evidence>
<feature type="signal peptide" evidence="2">
    <location>
        <begin position="1"/>
        <end position="22"/>
    </location>
</feature>
<gene>
    <name evidence="4" type="ORF">N7450_008143</name>
</gene>
<keyword evidence="5" id="KW-1185">Reference proteome</keyword>
<dbReference type="Pfam" id="PF00884">
    <property type="entry name" value="Sulfatase"/>
    <property type="match status" value="1"/>
</dbReference>